<evidence type="ECO:0000313" key="2">
    <source>
        <dbReference type="EMBL" id="CAG8846962.1"/>
    </source>
</evidence>
<accession>A0ABN7X344</accession>
<dbReference type="EMBL" id="CAJVQB010085680">
    <property type="protein sequence ID" value="CAG8846962.1"/>
    <property type="molecule type" value="Genomic_DNA"/>
</dbReference>
<keyword evidence="3" id="KW-1185">Reference proteome</keyword>
<reference evidence="2 3" key="1">
    <citation type="submission" date="2021-06" db="EMBL/GenBank/DDBJ databases">
        <authorList>
            <person name="Kallberg Y."/>
            <person name="Tangrot J."/>
            <person name="Rosling A."/>
        </authorList>
    </citation>
    <scope>NUCLEOTIDE SEQUENCE [LARGE SCALE GENOMIC DNA]</scope>
    <source>
        <strain evidence="2 3">120-4 pot B 10/14</strain>
    </source>
</reference>
<sequence>TQARTVQVTEKNKEGACSRINNKKRKADELEEREENRKMLKVKEETSQNASVKINKSYENSMLQQMEQMNMDDITNGTNPWATPSTNETSIEYTNTKNSILHNNQEGTQLGIE</sequence>
<feature type="non-terminal residue" evidence="2">
    <location>
        <position position="1"/>
    </location>
</feature>
<gene>
    <name evidence="2" type="ORF">GMARGA_LOCUS38424</name>
</gene>
<evidence type="ECO:0000313" key="3">
    <source>
        <dbReference type="Proteomes" id="UP000789901"/>
    </source>
</evidence>
<name>A0ABN7X344_GIGMA</name>
<feature type="non-terminal residue" evidence="2">
    <location>
        <position position="113"/>
    </location>
</feature>
<comment type="caution">
    <text evidence="2">The sequence shown here is derived from an EMBL/GenBank/DDBJ whole genome shotgun (WGS) entry which is preliminary data.</text>
</comment>
<protein>
    <submittedName>
        <fullName evidence="2">44387_t:CDS:1</fullName>
    </submittedName>
</protein>
<feature type="region of interest" description="Disordered" evidence="1">
    <location>
        <begin position="94"/>
        <end position="113"/>
    </location>
</feature>
<feature type="region of interest" description="Disordered" evidence="1">
    <location>
        <begin position="1"/>
        <end position="33"/>
    </location>
</feature>
<dbReference type="Proteomes" id="UP000789901">
    <property type="component" value="Unassembled WGS sequence"/>
</dbReference>
<proteinExistence type="predicted"/>
<organism evidence="2 3">
    <name type="scientific">Gigaspora margarita</name>
    <dbReference type="NCBI Taxonomy" id="4874"/>
    <lineage>
        <taxon>Eukaryota</taxon>
        <taxon>Fungi</taxon>
        <taxon>Fungi incertae sedis</taxon>
        <taxon>Mucoromycota</taxon>
        <taxon>Glomeromycotina</taxon>
        <taxon>Glomeromycetes</taxon>
        <taxon>Diversisporales</taxon>
        <taxon>Gigasporaceae</taxon>
        <taxon>Gigaspora</taxon>
    </lineage>
</organism>
<evidence type="ECO:0000256" key="1">
    <source>
        <dbReference type="SAM" id="MobiDB-lite"/>
    </source>
</evidence>